<dbReference type="InterPro" id="IPR000704">
    <property type="entry name" value="Casein_kinase_II_reg-sub"/>
</dbReference>
<evidence type="ECO:0000256" key="1">
    <source>
        <dbReference type="ARBA" id="ARBA00006941"/>
    </source>
</evidence>
<dbReference type="SUPFAM" id="SSF57798">
    <property type="entry name" value="Casein kinase II beta subunit"/>
    <property type="match status" value="1"/>
</dbReference>
<dbReference type="Proteomes" id="UP000000304">
    <property type="component" value="Unassembled WGS sequence"/>
</dbReference>
<proteinExistence type="inferred from homology"/>
<reference evidence="2 3" key="1">
    <citation type="journal article" date="2007" name="Nature">
        <title>Evolution of genes and genomes on the Drosophila phylogeny.</title>
        <authorList>
            <consortium name="Drosophila 12 Genomes Consortium"/>
            <person name="Clark A.G."/>
            <person name="Eisen M.B."/>
            <person name="Smith D.R."/>
            <person name="Bergman C.M."/>
            <person name="Oliver B."/>
            <person name="Markow T.A."/>
            <person name="Kaufman T.C."/>
            <person name="Kellis M."/>
            <person name="Gelbart W."/>
            <person name="Iyer V.N."/>
            <person name="Pollard D.A."/>
            <person name="Sackton T.B."/>
            <person name="Larracuente A.M."/>
            <person name="Singh N.D."/>
            <person name="Abad J.P."/>
            <person name="Abt D.N."/>
            <person name="Adryan B."/>
            <person name="Aguade M."/>
            <person name="Akashi H."/>
            <person name="Anderson W.W."/>
            <person name="Aquadro C.F."/>
            <person name="Ardell D.H."/>
            <person name="Arguello R."/>
            <person name="Artieri C.G."/>
            <person name="Barbash D.A."/>
            <person name="Barker D."/>
            <person name="Barsanti P."/>
            <person name="Batterham P."/>
            <person name="Batzoglou S."/>
            <person name="Begun D."/>
            <person name="Bhutkar A."/>
            <person name="Blanco E."/>
            <person name="Bosak S.A."/>
            <person name="Bradley R.K."/>
            <person name="Brand A.D."/>
            <person name="Brent M.R."/>
            <person name="Brooks A.N."/>
            <person name="Brown R.H."/>
            <person name="Butlin R.K."/>
            <person name="Caggese C."/>
            <person name="Calvi B.R."/>
            <person name="Bernardo de Carvalho A."/>
            <person name="Caspi A."/>
            <person name="Castrezana S."/>
            <person name="Celniker S.E."/>
            <person name="Chang J.L."/>
            <person name="Chapple C."/>
            <person name="Chatterji S."/>
            <person name="Chinwalla A."/>
            <person name="Civetta A."/>
            <person name="Clifton S.W."/>
            <person name="Comeron J.M."/>
            <person name="Costello J.C."/>
            <person name="Coyne J.A."/>
            <person name="Daub J."/>
            <person name="David R.G."/>
            <person name="Delcher A.L."/>
            <person name="Delehaunty K."/>
            <person name="Do C.B."/>
            <person name="Ebling H."/>
            <person name="Edwards K."/>
            <person name="Eickbush T."/>
            <person name="Evans J.D."/>
            <person name="Filipski A."/>
            <person name="Findeiss S."/>
            <person name="Freyhult E."/>
            <person name="Fulton L."/>
            <person name="Fulton R."/>
            <person name="Garcia A.C."/>
            <person name="Gardiner A."/>
            <person name="Garfield D.A."/>
            <person name="Garvin B.E."/>
            <person name="Gibson G."/>
            <person name="Gilbert D."/>
            <person name="Gnerre S."/>
            <person name="Godfrey J."/>
            <person name="Good R."/>
            <person name="Gotea V."/>
            <person name="Gravely B."/>
            <person name="Greenberg A.J."/>
            <person name="Griffiths-Jones S."/>
            <person name="Gross S."/>
            <person name="Guigo R."/>
            <person name="Gustafson E.A."/>
            <person name="Haerty W."/>
            <person name="Hahn M.W."/>
            <person name="Halligan D.L."/>
            <person name="Halpern A.L."/>
            <person name="Halter G.M."/>
            <person name="Han M.V."/>
            <person name="Heger A."/>
            <person name="Hillier L."/>
            <person name="Hinrichs A.S."/>
            <person name="Holmes I."/>
            <person name="Hoskins R.A."/>
            <person name="Hubisz M.J."/>
            <person name="Hultmark D."/>
            <person name="Huntley M.A."/>
            <person name="Jaffe D.B."/>
            <person name="Jagadeeshan S."/>
            <person name="Jeck W.R."/>
            <person name="Johnson J."/>
            <person name="Jones C.D."/>
            <person name="Jordan W.C."/>
            <person name="Karpen G.H."/>
            <person name="Kataoka E."/>
            <person name="Keightley P.D."/>
            <person name="Kheradpour P."/>
            <person name="Kirkness E.F."/>
            <person name="Koerich L.B."/>
            <person name="Kristiansen K."/>
            <person name="Kudrna D."/>
            <person name="Kulathinal R.J."/>
            <person name="Kumar S."/>
            <person name="Kwok R."/>
            <person name="Lander E."/>
            <person name="Langley C.H."/>
            <person name="Lapoint R."/>
            <person name="Lazzaro B.P."/>
            <person name="Lee S.J."/>
            <person name="Levesque L."/>
            <person name="Li R."/>
            <person name="Lin C.F."/>
            <person name="Lin M.F."/>
            <person name="Lindblad-Toh K."/>
            <person name="Llopart A."/>
            <person name="Long M."/>
            <person name="Low L."/>
            <person name="Lozovsky E."/>
            <person name="Lu J."/>
            <person name="Luo M."/>
            <person name="Machado C.A."/>
            <person name="Makalowski W."/>
            <person name="Marzo M."/>
            <person name="Matsuda M."/>
            <person name="Matzkin L."/>
            <person name="McAllister B."/>
            <person name="McBride C.S."/>
            <person name="McKernan B."/>
            <person name="McKernan K."/>
            <person name="Mendez-Lago M."/>
            <person name="Minx P."/>
            <person name="Mollenhauer M.U."/>
            <person name="Montooth K."/>
            <person name="Mount S.M."/>
            <person name="Mu X."/>
            <person name="Myers E."/>
            <person name="Negre B."/>
            <person name="Newfeld S."/>
            <person name="Nielsen R."/>
            <person name="Noor M.A."/>
            <person name="O'Grady P."/>
            <person name="Pachter L."/>
            <person name="Papaceit M."/>
            <person name="Parisi M.J."/>
            <person name="Parisi M."/>
            <person name="Parts L."/>
            <person name="Pedersen J.S."/>
            <person name="Pesole G."/>
            <person name="Phillippy A.M."/>
            <person name="Ponting C.P."/>
            <person name="Pop M."/>
            <person name="Porcelli D."/>
            <person name="Powell J.R."/>
            <person name="Prohaska S."/>
            <person name="Pruitt K."/>
            <person name="Puig M."/>
            <person name="Quesneville H."/>
            <person name="Ram K.R."/>
            <person name="Rand D."/>
            <person name="Rasmussen M.D."/>
            <person name="Reed L.K."/>
            <person name="Reenan R."/>
            <person name="Reily A."/>
            <person name="Remington K.A."/>
            <person name="Rieger T.T."/>
            <person name="Ritchie M.G."/>
            <person name="Robin C."/>
            <person name="Rogers Y.H."/>
            <person name="Rohde C."/>
            <person name="Rozas J."/>
            <person name="Rubenfield M.J."/>
            <person name="Ruiz A."/>
            <person name="Russo S."/>
            <person name="Salzberg S.L."/>
            <person name="Sanchez-Gracia A."/>
            <person name="Saranga D.J."/>
            <person name="Sato H."/>
            <person name="Schaeffer S.W."/>
            <person name="Schatz M.C."/>
            <person name="Schlenke T."/>
            <person name="Schwartz R."/>
            <person name="Segarra C."/>
            <person name="Singh R.S."/>
            <person name="Sirot L."/>
            <person name="Sirota M."/>
            <person name="Sisneros N.B."/>
            <person name="Smith C.D."/>
            <person name="Smith T.F."/>
            <person name="Spieth J."/>
            <person name="Stage D.E."/>
            <person name="Stark A."/>
            <person name="Stephan W."/>
            <person name="Strausberg R.L."/>
            <person name="Strempel S."/>
            <person name="Sturgill D."/>
            <person name="Sutton G."/>
            <person name="Sutton G.G."/>
            <person name="Tao W."/>
            <person name="Teichmann S."/>
            <person name="Tobari Y.N."/>
            <person name="Tomimura Y."/>
            <person name="Tsolas J.M."/>
            <person name="Valente V.L."/>
            <person name="Venter E."/>
            <person name="Venter J.C."/>
            <person name="Vicario S."/>
            <person name="Vieira F.G."/>
            <person name="Vilella A.J."/>
            <person name="Villasante A."/>
            <person name="Walenz B."/>
            <person name="Wang J."/>
            <person name="Wasserman M."/>
            <person name="Watts T."/>
            <person name="Wilson D."/>
            <person name="Wilson R.K."/>
            <person name="Wing R.A."/>
            <person name="Wolfner M.F."/>
            <person name="Wong A."/>
            <person name="Wong G.K."/>
            <person name="Wu C.I."/>
            <person name="Wu G."/>
            <person name="Yamamoto D."/>
            <person name="Yang H.P."/>
            <person name="Yang S.P."/>
            <person name="Yorke J.A."/>
            <person name="Yoshida K."/>
            <person name="Zdobnov E."/>
            <person name="Zhang P."/>
            <person name="Zhang Y."/>
            <person name="Zimin A.V."/>
            <person name="Baldwin J."/>
            <person name="Abdouelleil A."/>
            <person name="Abdulkadir J."/>
            <person name="Abebe A."/>
            <person name="Abera B."/>
            <person name="Abreu J."/>
            <person name="Acer S.C."/>
            <person name="Aftuck L."/>
            <person name="Alexander A."/>
            <person name="An P."/>
            <person name="Anderson E."/>
            <person name="Anderson S."/>
            <person name="Arachi H."/>
            <person name="Azer M."/>
            <person name="Bachantsang P."/>
            <person name="Barry A."/>
            <person name="Bayul T."/>
            <person name="Berlin A."/>
            <person name="Bessette D."/>
            <person name="Bloom T."/>
            <person name="Blye J."/>
            <person name="Boguslavskiy L."/>
            <person name="Bonnet C."/>
            <person name="Boukhgalter B."/>
            <person name="Bourzgui I."/>
            <person name="Brown A."/>
            <person name="Cahill P."/>
            <person name="Channer S."/>
            <person name="Cheshatsang Y."/>
            <person name="Chuda L."/>
            <person name="Citroen M."/>
            <person name="Collymore A."/>
            <person name="Cooke P."/>
            <person name="Costello M."/>
            <person name="D'Aco K."/>
            <person name="Daza R."/>
            <person name="De Haan G."/>
            <person name="DeGray S."/>
            <person name="DeMaso C."/>
            <person name="Dhargay N."/>
            <person name="Dooley K."/>
            <person name="Dooley E."/>
            <person name="Doricent M."/>
            <person name="Dorje P."/>
            <person name="Dorjee K."/>
            <person name="Dupes A."/>
            <person name="Elong R."/>
            <person name="Falk J."/>
            <person name="Farina A."/>
            <person name="Faro S."/>
            <person name="Ferguson D."/>
            <person name="Fisher S."/>
            <person name="Foley C.D."/>
            <person name="Franke A."/>
            <person name="Friedrich D."/>
            <person name="Gadbois L."/>
            <person name="Gearin G."/>
            <person name="Gearin C.R."/>
            <person name="Giannoukos G."/>
            <person name="Goode T."/>
            <person name="Graham J."/>
            <person name="Grandbois E."/>
            <person name="Grewal S."/>
            <person name="Gyaltsen K."/>
            <person name="Hafez N."/>
            <person name="Hagos B."/>
            <person name="Hall J."/>
            <person name="Henson C."/>
            <person name="Hollinger A."/>
            <person name="Honan T."/>
            <person name="Huard M.D."/>
            <person name="Hughes L."/>
            <person name="Hurhula B."/>
            <person name="Husby M.E."/>
            <person name="Kamat A."/>
            <person name="Kanga B."/>
            <person name="Kashin S."/>
            <person name="Khazanovich D."/>
            <person name="Kisner P."/>
            <person name="Lance K."/>
            <person name="Lara M."/>
            <person name="Lee W."/>
            <person name="Lennon N."/>
            <person name="Letendre F."/>
            <person name="LeVine R."/>
            <person name="Lipovsky A."/>
            <person name="Liu X."/>
            <person name="Liu J."/>
            <person name="Liu S."/>
            <person name="Lokyitsang T."/>
            <person name="Lokyitsang Y."/>
            <person name="Lubonja R."/>
            <person name="Lui A."/>
            <person name="MacDonald P."/>
            <person name="Magnisalis V."/>
            <person name="Maru K."/>
            <person name="Matthews C."/>
            <person name="McCusker W."/>
            <person name="McDonough S."/>
            <person name="Mehta T."/>
            <person name="Meldrim J."/>
            <person name="Meneus L."/>
            <person name="Mihai O."/>
            <person name="Mihalev A."/>
            <person name="Mihova T."/>
            <person name="Mittelman R."/>
            <person name="Mlenga V."/>
            <person name="Montmayeur A."/>
            <person name="Mulrain L."/>
            <person name="Navidi A."/>
            <person name="Naylor J."/>
            <person name="Negash T."/>
            <person name="Nguyen T."/>
            <person name="Nguyen N."/>
            <person name="Nicol R."/>
            <person name="Norbu C."/>
            <person name="Norbu N."/>
            <person name="Novod N."/>
            <person name="O'Neill B."/>
            <person name="Osman S."/>
            <person name="Markiewicz E."/>
            <person name="Oyono O.L."/>
            <person name="Patti C."/>
            <person name="Phunkhang P."/>
            <person name="Pierre F."/>
            <person name="Priest M."/>
            <person name="Raghuraman S."/>
            <person name="Rege F."/>
            <person name="Reyes R."/>
            <person name="Rise C."/>
            <person name="Rogov P."/>
            <person name="Ross K."/>
            <person name="Ryan E."/>
            <person name="Settipalli S."/>
            <person name="Shea T."/>
            <person name="Sherpa N."/>
            <person name="Shi L."/>
            <person name="Shih D."/>
            <person name="Sparrow T."/>
            <person name="Spaulding J."/>
            <person name="Stalker J."/>
            <person name="Stange-Thomann N."/>
            <person name="Stavropoulos S."/>
            <person name="Stone C."/>
            <person name="Strader C."/>
            <person name="Tesfaye S."/>
            <person name="Thomson T."/>
            <person name="Thoulutsang Y."/>
            <person name="Thoulutsang D."/>
            <person name="Topham K."/>
            <person name="Topping I."/>
            <person name="Tsamla T."/>
            <person name="Vassiliev H."/>
            <person name="Vo A."/>
            <person name="Wangchuk T."/>
            <person name="Wangdi T."/>
            <person name="Weiand M."/>
            <person name="Wilkinson J."/>
            <person name="Wilson A."/>
            <person name="Yadav S."/>
            <person name="Young G."/>
            <person name="Yu Q."/>
            <person name="Zembek L."/>
            <person name="Zhong D."/>
            <person name="Zimmer A."/>
            <person name="Zwirko Z."/>
            <person name="Jaffe D.B."/>
            <person name="Alvarez P."/>
            <person name="Brockman W."/>
            <person name="Butler J."/>
            <person name="Chin C."/>
            <person name="Gnerre S."/>
            <person name="Grabherr M."/>
            <person name="Kleber M."/>
            <person name="Mauceli E."/>
            <person name="MacCallum I."/>
        </authorList>
    </citation>
    <scope>NUCLEOTIDE SEQUENCE [LARGE SCALE GENOMIC DNA]</scope>
    <source>
        <strain evidence="3">white501</strain>
    </source>
</reference>
<dbReference type="GO" id="GO:0019887">
    <property type="term" value="F:protein kinase regulator activity"/>
    <property type="evidence" value="ECO:0007669"/>
    <property type="project" value="InterPro"/>
</dbReference>
<organism evidence="2 3">
    <name type="scientific">Drosophila simulans</name>
    <name type="common">Fruit fly</name>
    <dbReference type="NCBI Taxonomy" id="7240"/>
    <lineage>
        <taxon>Eukaryota</taxon>
        <taxon>Metazoa</taxon>
        <taxon>Ecdysozoa</taxon>
        <taxon>Arthropoda</taxon>
        <taxon>Hexapoda</taxon>
        <taxon>Insecta</taxon>
        <taxon>Pterygota</taxon>
        <taxon>Neoptera</taxon>
        <taxon>Endopterygota</taxon>
        <taxon>Diptera</taxon>
        <taxon>Brachycera</taxon>
        <taxon>Muscomorpha</taxon>
        <taxon>Ephydroidea</taxon>
        <taxon>Drosophilidae</taxon>
        <taxon>Drosophila</taxon>
        <taxon>Sophophora</taxon>
    </lineage>
</organism>
<protein>
    <submittedName>
        <fullName evidence="2">GD17662</fullName>
    </submittedName>
</protein>
<dbReference type="GO" id="GO:0005956">
    <property type="term" value="C:protein kinase CK2 complex"/>
    <property type="evidence" value="ECO:0007669"/>
    <property type="project" value="InterPro"/>
</dbReference>
<dbReference type="AlphaFoldDB" id="B4NSW3"/>
<dbReference type="InterPro" id="IPR016149">
    <property type="entry name" value="Casein_kin_II_reg-sub_N"/>
</dbReference>
<evidence type="ECO:0000313" key="3">
    <source>
        <dbReference type="Proteomes" id="UP000000304"/>
    </source>
</evidence>
<dbReference type="SMART" id="SM01085">
    <property type="entry name" value="CK_II_beta"/>
    <property type="match status" value="1"/>
</dbReference>
<comment type="similarity">
    <text evidence="1">Belongs to the casein kinase 2 subunit beta family.</text>
</comment>
<dbReference type="InterPro" id="IPR035991">
    <property type="entry name" value="Casein_kinase_II_beta-like"/>
</dbReference>
<dbReference type="EMBL" id="CH982466">
    <property type="protein sequence ID" value="EDX15295.1"/>
    <property type="molecule type" value="Genomic_DNA"/>
</dbReference>
<dbReference type="HOGENOM" id="CLU_2560746_0_0_1"/>
<sequence length="82" mass="9517">MSSPQNNSSWISWFLGIKGNEYLCRMPIDFIQETFKMALEYFTETLQVILNPGFDSSLDCVFGDEEIRHDPRPIHYVGARRG</sequence>
<gene>
    <name evidence="2" type="primary">Dsim\GD17662</name>
    <name evidence="2" type="ORF">Dsim_GD17662</name>
</gene>
<dbReference type="Gene3D" id="1.10.1820.10">
    <property type="entry name" value="protein kinase ck2 holoenzyme, chain C, domain 1"/>
    <property type="match status" value="1"/>
</dbReference>
<keyword evidence="3" id="KW-1185">Reference proteome</keyword>
<accession>B4NSW3</accession>
<dbReference type="PhylomeDB" id="B4NSW3"/>
<name>B4NSW3_DROSI</name>
<evidence type="ECO:0000313" key="2">
    <source>
        <dbReference type="EMBL" id="EDX15295.1"/>
    </source>
</evidence>